<dbReference type="EMBL" id="JABFUD020000002">
    <property type="protein sequence ID" value="KAI5083148.1"/>
    <property type="molecule type" value="Genomic_DNA"/>
</dbReference>
<organism evidence="1 2">
    <name type="scientific">Adiantum capillus-veneris</name>
    <name type="common">Maidenhair fern</name>
    <dbReference type="NCBI Taxonomy" id="13818"/>
    <lineage>
        <taxon>Eukaryota</taxon>
        <taxon>Viridiplantae</taxon>
        <taxon>Streptophyta</taxon>
        <taxon>Embryophyta</taxon>
        <taxon>Tracheophyta</taxon>
        <taxon>Polypodiopsida</taxon>
        <taxon>Polypodiidae</taxon>
        <taxon>Polypodiales</taxon>
        <taxon>Pteridineae</taxon>
        <taxon>Pteridaceae</taxon>
        <taxon>Vittarioideae</taxon>
        <taxon>Adiantum</taxon>
    </lineage>
</organism>
<comment type="caution">
    <text evidence="1">The sequence shown here is derived from an EMBL/GenBank/DDBJ whole genome shotgun (WGS) entry which is preliminary data.</text>
</comment>
<sequence length="85" mass="9454">MQVHELGREPPLNHLVFSLGLKGAASNYLTSLFLSSAATENRTFVFQALLPLAITTSLAQNLRWIWTEEATMPMLLKHSQMAIQG</sequence>
<reference evidence="1" key="1">
    <citation type="submission" date="2021-01" db="EMBL/GenBank/DDBJ databases">
        <title>Adiantum capillus-veneris genome.</title>
        <authorList>
            <person name="Fang Y."/>
            <person name="Liao Q."/>
        </authorList>
    </citation>
    <scope>NUCLEOTIDE SEQUENCE</scope>
    <source>
        <strain evidence="1">H3</strain>
        <tissue evidence="1">Leaf</tissue>
    </source>
</reference>
<evidence type="ECO:0000313" key="1">
    <source>
        <dbReference type="EMBL" id="KAI5083148.1"/>
    </source>
</evidence>
<protein>
    <submittedName>
        <fullName evidence="1">Uncharacterized protein</fullName>
    </submittedName>
</protein>
<keyword evidence="2" id="KW-1185">Reference proteome</keyword>
<dbReference type="AlphaFoldDB" id="A0A9D4VCN4"/>
<proteinExistence type="predicted"/>
<evidence type="ECO:0000313" key="2">
    <source>
        <dbReference type="Proteomes" id="UP000886520"/>
    </source>
</evidence>
<gene>
    <name evidence="1" type="ORF">GOP47_0002891</name>
</gene>
<name>A0A9D4VCN4_ADICA</name>
<dbReference type="Proteomes" id="UP000886520">
    <property type="component" value="Chromosome 3"/>
</dbReference>
<accession>A0A9D4VCN4</accession>